<dbReference type="SFLD" id="SFLDS00005">
    <property type="entry name" value="Isoprenoid_Synthase_Type_I"/>
    <property type="match status" value="1"/>
</dbReference>
<keyword evidence="8" id="KW-1185">Reference proteome</keyword>
<comment type="similarity">
    <text evidence="2">Belongs to the phytoene/squalene synthase family.</text>
</comment>
<keyword evidence="6" id="KW-0414">Isoprene biosynthesis</keyword>
<dbReference type="GO" id="GO:0009536">
    <property type="term" value="C:plastid"/>
    <property type="evidence" value="ECO:0007669"/>
    <property type="project" value="UniProtKB-ARBA"/>
</dbReference>
<dbReference type="GO" id="GO:0051996">
    <property type="term" value="F:squalene synthase [NAD(P)H] activity"/>
    <property type="evidence" value="ECO:0007669"/>
    <property type="project" value="InterPro"/>
</dbReference>
<evidence type="ECO:0000256" key="3">
    <source>
        <dbReference type="ARBA" id="ARBA00012396"/>
    </source>
</evidence>
<dbReference type="InterPro" id="IPR019845">
    <property type="entry name" value="Squalene/phytoene_synthase_CS"/>
</dbReference>
<dbReference type="InterPro" id="IPR044843">
    <property type="entry name" value="Trans_IPPS_bact-type"/>
</dbReference>
<comment type="caution">
    <text evidence="7">The sequence shown here is derived from an EMBL/GenBank/DDBJ whole genome shotgun (WGS) entry which is preliminary data.</text>
</comment>
<evidence type="ECO:0000256" key="4">
    <source>
        <dbReference type="ARBA" id="ARBA00022679"/>
    </source>
</evidence>
<keyword evidence="5" id="KW-0125">Carotenoid biosynthesis</keyword>
<dbReference type="PROSITE" id="PS01044">
    <property type="entry name" value="SQUALEN_PHYTOEN_SYN_1"/>
    <property type="match status" value="1"/>
</dbReference>
<dbReference type="InterPro" id="IPR002060">
    <property type="entry name" value="Squ/phyt_synthse"/>
</dbReference>
<dbReference type="InterPro" id="IPR008949">
    <property type="entry name" value="Isoprenoid_synthase_dom_sf"/>
</dbReference>
<evidence type="ECO:0000256" key="6">
    <source>
        <dbReference type="ARBA" id="ARBA00023229"/>
    </source>
</evidence>
<comment type="catalytic activity">
    <reaction evidence="1">
        <text>2 (2E,6E,10E)-geranylgeranyl diphosphate = 15-cis-phytoene + 2 diphosphate</text>
        <dbReference type="Rhea" id="RHEA:34475"/>
        <dbReference type="ChEBI" id="CHEBI:27787"/>
        <dbReference type="ChEBI" id="CHEBI:33019"/>
        <dbReference type="ChEBI" id="CHEBI:58756"/>
        <dbReference type="EC" id="2.5.1.32"/>
    </reaction>
</comment>
<accession>A0A8T0IEU0</accession>
<name>A0A8T0IEU0_CERPU</name>
<dbReference type="EC" id="2.5.1.32" evidence="3"/>
<evidence type="ECO:0000256" key="1">
    <source>
        <dbReference type="ARBA" id="ARBA00001805"/>
    </source>
</evidence>
<dbReference type="CDD" id="cd00683">
    <property type="entry name" value="Trans_IPPS_HH"/>
    <property type="match status" value="1"/>
</dbReference>
<dbReference type="SFLD" id="SFLDG01212">
    <property type="entry name" value="Phytoene_synthase_like"/>
    <property type="match status" value="1"/>
</dbReference>
<dbReference type="GO" id="GO:0016117">
    <property type="term" value="P:carotenoid biosynthetic process"/>
    <property type="evidence" value="ECO:0007669"/>
    <property type="project" value="UniProtKB-KW"/>
</dbReference>
<reference evidence="7" key="1">
    <citation type="submission" date="2020-06" db="EMBL/GenBank/DDBJ databases">
        <title>WGS assembly of Ceratodon purpureus strain R40.</title>
        <authorList>
            <person name="Carey S.B."/>
            <person name="Jenkins J."/>
            <person name="Shu S."/>
            <person name="Lovell J.T."/>
            <person name="Sreedasyam A."/>
            <person name="Maumus F."/>
            <person name="Tiley G.P."/>
            <person name="Fernandez-Pozo N."/>
            <person name="Barry K."/>
            <person name="Chen C."/>
            <person name="Wang M."/>
            <person name="Lipzen A."/>
            <person name="Daum C."/>
            <person name="Saski C.A."/>
            <person name="Payton A.C."/>
            <person name="Mcbreen J.C."/>
            <person name="Conrad R.E."/>
            <person name="Kollar L.M."/>
            <person name="Olsson S."/>
            <person name="Huttunen S."/>
            <person name="Landis J.B."/>
            <person name="Wickett N.J."/>
            <person name="Johnson M.G."/>
            <person name="Rensing S.A."/>
            <person name="Grimwood J."/>
            <person name="Schmutz J."/>
            <person name="Mcdaniel S.F."/>
        </authorList>
    </citation>
    <scope>NUCLEOTIDE SEQUENCE</scope>
    <source>
        <strain evidence="7">R40</strain>
    </source>
</reference>
<evidence type="ECO:0000313" key="7">
    <source>
        <dbReference type="EMBL" id="KAG0582240.1"/>
    </source>
</evidence>
<dbReference type="SUPFAM" id="SSF48576">
    <property type="entry name" value="Terpenoid synthases"/>
    <property type="match status" value="1"/>
</dbReference>
<dbReference type="EMBL" id="CM026423">
    <property type="protein sequence ID" value="KAG0582240.1"/>
    <property type="molecule type" value="Genomic_DNA"/>
</dbReference>
<evidence type="ECO:0000256" key="5">
    <source>
        <dbReference type="ARBA" id="ARBA00022746"/>
    </source>
</evidence>
<gene>
    <name evidence="7" type="ORF">KC19_3G045300</name>
</gene>
<dbReference type="PANTHER" id="PTHR31480">
    <property type="entry name" value="BIFUNCTIONAL LYCOPENE CYCLASE/PHYTOENE SYNTHASE"/>
    <property type="match status" value="1"/>
</dbReference>
<dbReference type="GO" id="GO:0046905">
    <property type="term" value="F:15-cis-phytoene synthase activity"/>
    <property type="evidence" value="ECO:0007669"/>
    <property type="project" value="UniProtKB-EC"/>
</dbReference>
<dbReference type="AlphaFoldDB" id="A0A8T0IEU0"/>
<sequence length="355" mass="39243">MQSLRVGAWADTGVLGVGGDGNGSGSVVVCGGRGRRGGGVIVSVVRGRERGHGVRAQSSVTTEAAGRSYLSAEQKVLEVVAKQAAMVDEQQRRSGISTLQDVRPDLTAGSAAELLDEAYVRCGEVCAEYAKTFYLGTKLMTPERQRAIWAIYVWCRRTDELVDGPNASRITPTALDRWEDRLEDLFRGQPYDMLDAALADTVTKFPVDIQPFRDMVDGMRMDLVKSRYANFDELYLYCYNVAGTVGLMSVPVMGIAPESKATTQSIYNEALALGIANQLTNILRDVGEDARRGRIYLPQDELARFGLSDADIFAGKVTDKWRAFMKDQIKRARMFFVEAEKGVRELDKDSRWPVN</sequence>
<dbReference type="FunFam" id="1.10.600.10:FF:000004">
    <property type="entry name" value="Phytoene synthase chloroplastic"/>
    <property type="match status" value="1"/>
</dbReference>
<proteinExistence type="inferred from homology"/>
<dbReference type="Pfam" id="PF00494">
    <property type="entry name" value="SQS_PSY"/>
    <property type="match status" value="1"/>
</dbReference>
<evidence type="ECO:0000313" key="8">
    <source>
        <dbReference type="Proteomes" id="UP000822688"/>
    </source>
</evidence>
<dbReference type="GO" id="GO:0004311">
    <property type="term" value="F:geranylgeranyl diphosphate synthase activity"/>
    <property type="evidence" value="ECO:0007669"/>
    <property type="project" value="InterPro"/>
</dbReference>
<dbReference type="Gene3D" id="1.10.600.10">
    <property type="entry name" value="Farnesyl Diphosphate Synthase"/>
    <property type="match status" value="1"/>
</dbReference>
<dbReference type="Proteomes" id="UP000822688">
    <property type="component" value="Chromosome 3"/>
</dbReference>
<protein>
    <recommendedName>
        <fullName evidence="3">15-cis-phytoene synthase</fullName>
        <ecNumber evidence="3">2.5.1.32</ecNumber>
    </recommendedName>
</protein>
<keyword evidence="4" id="KW-0808">Transferase</keyword>
<evidence type="ECO:0000256" key="2">
    <source>
        <dbReference type="ARBA" id="ARBA00006251"/>
    </source>
</evidence>
<organism evidence="7 8">
    <name type="scientific">Ceratodon purpureus</name>
    <name type="common">Fire moss</name>
    <name type="synonym">Dicranum purpureum</name>
    <dbReference type="NCBI Taxonomy" id="3225"/>
    <lineage>
        <taxon>Eukaryota</taxon>
        <taxon>Viridiplantae</taxon>
        <taxon>Streptophyta</taxon>
        <taxon>Embryophyta</taxon>
        <taxon>Bryophyta</taxon>
        <taxon>Bryophytina</taxon>
        <taxon>Bryopsida</taxon>
        <taxon>Dicranidae</taxon>
        <taxon>Pseudoditrichales</taxon>
        <taxon>Ditrichaceae</taxon>
        <taxon>Ceratodon</taxon>
    </lineage>
</organism>
<dbReference type="SFLD" id="SFLDG01018">
    <property type="entry name" value="Squalene/Phytoene_Synthase_Lik"/>
    <property type="match status" value="1"/>
</dbReference>
<dbReference type="InterPro" id="IPR033904">
    <property type="entry name" value="Trans_IPPS_HH"/>
</dbReference>
<dbReference type="PROSITE" id="PS01045">
    <property type="entry name" value="SQUALEN_PHYTOEN_SYN_2"/>
    <property type="match status" value="1"/>
</dbReference>